<keyword evidence="5" id="KW-1185">Reference proteome</keyword>
<evidence type="ECO:0000259" key="3">
    <source>
        <dbReference type="SMART" id="SM00857"/>
    </source>
</evidence>
<dbReference type="PANTHER" id="PTHR30461">
    <property type="entry name" value="DNA-INVERTASE FROM LAMBDOID PROPHAGE"/>
    <property type="match status" value="1"/>
</dbReference>
<dbReference type="InterPro" id="IPR050639">
    <property type="entry name" value="SSR_resolvase"/>
</dbReference>
<dbReference type="Proteomes" id="UP000736373">
    <property type="component" value="Unassembled WGS sequence"/>
</dbReference>
<keyword evidence="1" id="KW-0238">DNA-binding</keyword>
<dbReference type="SMART" id="SM00857">
    <property type="entry name" value="Resolvase"/>
    <property type="match status" value="1"/>
</dbReference>
<dbReference type="SUPFAM" id="SSF53041">
    <property type="entry name" value="Resolvase-like"/>
    <property type="match status" value="1"/>
</dbReference>
<keyword evidence="2" id="KW-0233">DNA recombination</keyword>
<accession>A0ABR7PR77</accession>
<protein>
    <recommendedName>
        <fullName evidence="3">Resolvase/invertase-type recombinase catalytic domain-containing protein</fullName>
    </recommendedName>
</protein>
<dbReference type="InterPro" id="IPR006119">
    <property type="entry name" value="Resolv_N"/>
</dbReference>
<dbReference type="Pfam" id="PF00239">
    <property type="entry name" value="Resolvase"/>
    <property type="match status" value="1"/>
</dbReference>
<comment type="caution">
    <text evidence="4">The sequence shown here is derived from an EMBL/GenBank/DDBJ whole genome shotgun (WGS) entry which is preliminary data.</text>
</comment>
<dbReference type="CDD" id="cd00338">
    <property type="entry name" value="Ser_Recombinase"/>
    <property type="match status" value="1"/>
</dbReference>
<name>A0ABR7PR77_9BURK</name>
<organism evidence="4 5">
    <name type="scientific">Paraburkholderia podalyriae</name>
    <dbReference type="NCBI Taxonomy" id="1938811"/>
    <lineage>
        <taxon>Bacteria</taxon>
        <taxon>Pseudomonadati</taxon>
        <taxon>Pseudomonadota</taxon>
        <taxon>Betaproteobacteria</taxon>
        <taxon>Burkholderiales</taxon>
        <taxon>Burkholderiaceae</taxon>
        <taxon>Paraburkholderia</taxon>
    </lineage>
</organism>
<dbReference type="Gene3D" id="3.40.50.1390">
    <property type="entry name" value="Resolvase, N-terminal catalytic domain"/>
    <property type="match status" value="1"/>
</dbReference>
<dbReference type="EMBL" id="VZQQ01000015">
    <property type="protein sequence ID" value="MBC8748784.1"/>
    <property type="molecule type" value="Genomic_DNA"/>
</dbReference>
<proteinExistence type="predicted"/>
<dbReference type="PANTHER" id="PTHR30461:SF2">
    <property type="entry name" value="SERINE RECOMBINASE PINE-RELATED"/>
    <property type="match status" value="1"/>
</dbReference>
<reference evidence="4 5" key="1">
    <citation type="submission" date="2019-09" db="EMBL/GenBank/DDBJ databases">
        <title>Paraburkholderia podalyriae sp. nov., A South African Podalyria-associated rhizobium.</title>
        <authorList>
            <person name="Mavima L."/>
            <person name="Beukes C.W."/>
            <person name="Palmer M."/>
            <person name="De Meyer S.E."/>
            <person name="James E.K."/>
            <person name="Maluk M."/>
            <person name="Avontuur J.R."/>
            <person name="Chan W.Y."/>
            <person name="Venter S.N."/>
            <person name="Steenkamp E.T."/>
        </authorList>
    </citation>
    <scope>NUCLEOTIDE SEQUENCE [LARGE SCALE GENOMIC DNA]</scope>
    <source>
        <strain evidence="4 5">WC7.3b</strain>
    </source>
</reference>
<feature type="domain" description="Resolvase/invertase-type recombinase catalytic" evidence="3">
    <location>
        <begin position="20"/>
        <end position="185"/>
    </location>
</feature>
<evidence type="ECO:0000256" key="1">
    <source>
        <dbReference type="ARBA" id="ARBA00023125"/>
    </source>
</evidence>
<dbReference type="RefSeq" id="WP_187635829.1">
    <property type="nucleotide sequence ID" value="NZ_VZQQ01000015.1"/>
</dbReference>
<evidence type="ECO:0000313" key="5">
    <source>
        <dbReference type="Proteomes" id="UP000736373"/>
    </source>
</evidence>
<sequence>MAPVRQSARKLAPSHPPGRVYSYTRFSSLKQAAGTSAERQAEYAAKWAASHSLEQDESLTMRDEGLSAYHQKHIKKGALGAFLKAVEGGRIPWGSVLIVENFDRLSRASALDAQAQLASIVNAGITVVTATDNREYNADSLRADPMSLIYSVLSMIRAHEESDRKSQLVGDAFRKRAEQWIEGKFRGLVGSPTQAPSWVRYIDNPDKLARFELIPEKAAAWRRAIELYRAGYGGLGTAQRLEEEGLSVSERYPVAAINRTITSRALVGDKVFTTGGHPIGHEGTLGNVWMWTLERLLRIRQQTRRRRIR</sequence>
<evidence type="ECO:0000313" key="4">
    <source>
        <dbReference type="EMBL" id="MBC8748784.1"/>
    </source>
</evidence>
<gene>
    <name evidence="4" type="ORF">F6X42_19955</name>
</gene>
<dbReference type="InterPro" id="IPR036162">
    <property type="entry name" value="Resolvase-like_N_sf"/>
</dbReference>
<evidence type="ECO:0000256" key="2">
    <source>
        <dbReference type="ARBA" id="ARBA00023172"/>
    </source>
</evidence>